<comment type="similarity">
    <text evidence="1 3">Belongs to the short-chain dehydrogenases/reductases (SDR) family.</text>
</comment>
<dbReference type="Gene3D" id="3.40.50.720">
    <property type="entry name" value="NAD(P)-binding Rossmann-like Domain"/>
    <property type="match status" value="1"/>
</dbReference>
<dbReference type="Pfam" id="PF00106">
    <property type="entry name" value="adh_short"/>
    <property type="match status" value="1"/>
</dbReference>
<protein>
    <submittedName>
        <fullName evidence="5">NADP-dependent 3-hydroxy acid dehydrogenase YdfG</fullName>
    </submittedName>
</protein>
<dbReference type="Proteomes" id="UP000186218">
    <property type="component" value="Unassembled WGS sequence"/>
</dbReference>
<evidence type="ECO:0000313" key="5">
    <source>
        <dbReference type="EMBL" id="SIS22121.1"/>
    </source>
</evidence>
<name>A0A1N7HBK0_9NOCA</name>
<dbReference type="SMART" id="SM00822">
    <property type="entry name" value="PKS_KR"/>
    <property type="match status" value="1"/>
</dbReference>
<dbReference type="InterPro" id="IPR036291">
    <property type="entry name" value="NAD(P)-bd_dom_sf"/>
</dbReference>
<dbReference type="STRING" id="1344003.SAMN05445060_3902"/>
<reference evidence="5 6" key="1">
    <citation type="submission" date="2017-01" db="EMBL/GenBank/DDBJ databases">
        <authorList>
            <person name="Mah S.A."/>
            <person name="Swanson W.J."/>
            <person name="Moy G.W."/>
            <person name="Vacquier V.D."/>
        </authorList>
    </citation>
    <scope>NUCLEOTIDE SEQUENCE [LARGE SCALE GENOMIC DNA]</scope>
    <source>
        <strain evidence="5 6">CPCC 203464</strain>
    </source>
</reference>
<dbReference type="NCBIfam" id="NF006123">
    <property type="entry name" value="PRK08267.1"/>
    <property type="match status" value="1"/>
</dbReference>
<evidence type="ECO:0000256" key="1">
    <source>
        <dbReference type="ARBA" id="ARBA00006484"/>
    </source>
</evidence>
<dbReference type="PANTHER" id="PTHR43391:SF82">
    <property type="entry name" value="OXIDOREDUCTASE SADH-RELATED"/>
    <property type="match status" value="1"/>
</dbReference>
<keyword evidence="2" id="KW-0560">Oxidoreductase</keyword>
<dbReference type="InterPro" id="IPR057326">
    <property type="entry name" value="KR_dom"/>
</dbReference>
<evidence type="ECO:0000313" key="6">
    <source>
        <dbReference type="Proteomes" id="UP000186218"/>
    </source>
</evidence>
<accession>A0A1N7HBK0</accession>
<organism evidence="5 6">
    <name type="scientific">Williamsia sterculiae</name>
    <dbReference type="NCBI Taxonomy" id="1344003"/>
    <lineage>
        <taxon>Bacteria</taxon>
        <taxon>Bacillati</taxon>
        <taxon>Actinomycetota</taxon>
        <taxon>Actinomycetes</taxon>
        <taxon>Mycobacteriales</taxon>
        <taxon>Nocardiaceae</taxon>
        <taxon>Williamsia</taxon>
    </lineage>
</organism>
<keyword evidence="6" id="KW-1185">Reference proteome</keyword>
<dbReference type="InterPro" id="IPR002347">
    <property type="entry name" value="SDR_fam"/>
</dbReference>
<dbReference type="EMBL" id="FTNT01000014">
    <property type="protein sequence ID" value="SIS22121.1"/>
    <property type="molecule type" value="Genomic_DNA"/>
</dbReference>
<evidence type="ECO:0000259" key="4">
    <source>
        <dbReference type="SMART" id="SM00822"/>
    </source>
</evidence>
<dbReference type="PANTHER" id="PTHR43391">
    <property type="entry name" value="RETINOL DEHYDROGENASE-RELATED"/>
    <property type="match status" value="1"/>
</dbReference>
<dbReference type="GO" id="GO:0016491">
    <property type="term" value="F:oxidoreductase activity"/>
    <property type="evidence" value="ECO:0007669"/>
    <property type="project" value="UniProtKB-KW"/>
</dbReference>
<gene>
    <name evidence="5" type="ORF">SAMN05445060_3902</name>
</gene>
<dbReference type="PRINTS" id="PR00080">
    <property type="entry name" value="SDRFAMILY"/>
</dbReference>
<evidence type="ECO:0000256" key="2">
    <source>
        <dbReference type="ARBA" id="ARBA00023002"/>
    </source>
</evidence>
<proteinExistence type="inferred from homology"/>
<evidence type="ECO:0000256" key="3">
    <source>
        <dbReference type="RuleBase" id="RU000363"/>
    </source>
</evidence>
<dbReference type="AlphaFoldDB" id="A0A1N7HBK0"/>
<feature type="domain" description="Ketoreductase" evidence="4">
    <location>
        <begin position="12"/>
        <end position="193"/>
    </location>
</feature>
<dbReference type="PRINTS" id="PR00081">
    <property type="entry name" value="GDHRDH"/>
</dbReference>
<sequence>MPFWYDYPMTTRTVFITGAAAGIGRATALGFAKRGYTVGAFDIDDAGLATLSAEIEALGATAVVGHLDVTDAEEFATRLREFVAQAGGRLDVLVNNAGILVGGRFEEIPVEKLHREVDINCKGVVNGLHAGFEHLRATPGSVAINLASASAIYGQAELADYSATKHFVRGITEALDIEWGAYGVRVVAIWPLFVQTAMTTNLKTNSTERMGIKLGPQDVADRILDAAEPNRFSKAIHQVHYTVGNQTRFLQEAARFSPVYLTRVVNRAIAKAH</sequence>
<dbReference type="SUPFAM" id="SSF51735">
    <property type="entry name" value="NAD(P)-binding Rossmann-fold domains"/>
    <property type="match status" value="1"/>
</dbReference>